<evidence type="ECO:0000313" key="2">
    <source>
        <dbReference type="Proteomes" id="UP000337189"/>
    </source>
</evidence>
<sequence length="49" mass="6140">MHVVIFDLFGTLVEIKEQRYPYRKLLRWIQRSGALCRRSPIYKLRWKFQ</sequence>
<reference evidence="1 2" key="1">
    <citation type="submission" date="2019-08" db="EMBL/GenBank/DDBJ databases">
        <authorList>
            <person name="Peeters C."/>
        </authorList>
    </citation>
    <scope>NUCLEOTIDE SEQUENCE [LARGE SCALE GENOMIC DNA]</scope>
    <source>
        <strain evidence="1 2">LMG 31110</strain>
    </source>
</reference>
<evidence type="ECO:0008006" key="3">
    <source>
        <dbReference type="Google" id="ProtNLM"/>
    </source>
</evidence>
<proteinExistence type="predicted"/>
<accession>A0A5E4XY71</accession>
<organism evidence="1 2">
    <name type="scientific">Pandoraea communis</name>
    <dbReference type="NCBI Taxonomy" id="2508297"/>
    <lineage>
        <taxon>Bacteria</taxon>
        <taxon>Pseudomonadati</taxon>
        <taxon>Pseudomonadota</taxon>
        <taxon>Betaproteobacteria</taxon>
        <taxon>Burkholderiales</taxon>
        <taxon>Burkholderiaceae</taxon>
        <taxon>Pandoraea</taxon>
    </lineage>
</organism>
<dbReference type="Proteomes" id="UP000337189">
    <property type="component" value="Unassembled WGS sequence"/>
</dbReference>
<gene>
    <name evidence="1" type="ORF">PCO31110_04208</name>
</gene>
<protein>
    <recommendedName>
        <fullName evidence="3">HAD family hydrolase</fullName>
    </recommendedName>
</protein>
<dbReference type="AlphaFoldDB" id="A0A5E4XY71"/>
<evidence type="ECO:0000313" key="1">
    <source>
        <dbReference type="EMBL" id="VVE41005.1"/>
    </source>
</evidence>
<name>A0A5E4XY71_9BURK</name>
<dbReference type="EMBL" id="CABPSJ010000006">
    <property type="protein sequence ID" value="VVE41005.1"/>
    <property type="molecule type" value="Genomic_DNA"/>
</dbReference>